<keyword evidence="2" id="KW-1185">Reference proteome</keyword>
<evidence type="ECO:0000313" key="1">
    <source>
        <dbReference type="EMBL" id="KGH20980.1"/>
    </source>
</evidence>
<gene>
    <name evidence="1" type="ORF">P608_02435</name>
</gene>
<evidence type="ECO:0000313" key="2">
    <source>
        <dbReference type="Proteomes" id="UP000029549"/>
    </source>
</evidence>
<reference evidence="1 2" key="1">
    <citation type="submission" date="2013-09" db="EMBL/GenBank/DDBJ databases">
        <title>High correlation between genotypes and phenotypes of environmental bacteria Comamonas testosteroni strains.</title>
        <authorList>
            <person name="Liu L."/>
            <person name="Zhu W."/>
            <person name="Xia X."/>
            <person name="Xu B."/>
            <person name="Luo M."/>
            <person name="Wang G."/>
        </authorList>
    </citation>
    <scope>NUCLEOTIDE SEQUENCE [LARGE SCALE GENOMIC DNA]</scope>
    <source>
        <strain evidence="1 2">DF2</strain>
    </source>
</reference>
<proteinExistence type="predicted"/>
<dbReference type="EMBL" id="AWTP01000007">
    <property type="protein sequence ID" value="KGH20980.1"/>
    <property type="molecule type" value="Genomic_DNA"/>
</dbReference>
<dbReference type="Proteomes" id="UP000029549">
    <property type="component" value="Unassembled WGS sequence"/>
</dbReference>
<dbReference type="AlphaFoldDB" id="A0A0E3C2W7"/>
<sequence length="259" mass="29219">MSTQQKYPLEFVNGLALNEEQRLYVIDNGYGFSCFGFDNCFQEAQQLAQVMNMTGPTPDMLGTRECYTLNKSLHAAFVTHPASKKTWYRAGTPKKVAAILEAARSSFSDNRHQGTILRLFYGDPQTGRDWAEEFETTGFIGRSMGPMRVPLIMEPLLDDVRDITSSNCGGSINTVNVLRIIDVRRAEEVYRAKNYVLPQFAIEVKEGAATHPVVVTRENKSVAAFENHEQAAQWIAFMQGFRVHQAFRSVKEHEAELVD</sequence>
<organism evidence="1 2">
    <name type="scientific">Comamonas thiooxydans</name>
    <dbReference type="NCBI Taxonomy" id="363952"/>
    <lineage>
        <taxon>Bacteria</taxon>
        <taxon>Pseudomonadati</taxon>
        <taxon>Pseudomonadota</taxon>
        <taxon>Betaproteobacteria</taxon>
        <taxon>Burkholderiales</taxon>
        <taxon>Comamonadaceae</taxon>
        <taxon>Comamonas</taxon>
    </lineage>
</organism>
<dbReference type="RefSeq" id="WP_034390136.1">
    <property type="nucleotide sequence ID" value="NZ_AWTO01000042.1"/>
</dbReference>
<comment type="caution">
    <text evidence="1">The sequence shown here is derived from an EMBL/GenBank/DDBJ whole genome shotgun (WGS) entry which is preliminary data.</text>
</comment>
<name>A0A0E3C2W7_9BURK</name>
<accession>A0A0E3C2W7</accession>
<protein>
    <submittedName>
        <fullName evidence="1">Uncharacterized protein</fullName>
    </submittedName>
</protein>